<sequence length="54" mass="6121">MQVISGKSGENLYAVGHLVNGMLLDVDTVWFNIKTISRFASELVFKINEDEDIY</sequence>
<accession>A0ABU3D995</accession>
<keyword evidence="2" id="KW-1185">Reference proteome</keyword>
<comment type="caution">
    <text evidence="1">The sequence shown here is derived from an EMBL/GenBank/DDBJ whole genome shotgun (WGS) entry which is preliminary data.</text>
</comment>
<protein>
    <submittedName>
        <fullName evidence="1">Uncharacterized protein</fullName>
    </submittedName>
</protein>
<dbReference type="Proteomes" id="UP001262582">
    <property type="component" value="Unassembled WGS sequence"/>
</dbReference>
<name>A0ABU3D995_9FLAO</name>
<evidence type="ECO:0000313" key="1">
    <source>
        <dbReference type="EMBL" id="MDT0678106.1"/>
    </source>
</evidence>
<gene>
    <name evidence="1" type="ORF">RM539_16105</name>
</gene>
<evidence type="ECO:0000313" key="2">
    <source>
        <dbReference type="Proteomes" id="UP001262582"/>
    </source>
</evidence>
<dbReference type="RefSeq" id="WP_311504441.1">
    <property type="nucleotide sequence ID" value="NZ_JAVRHK010000015.1"/>
</dbReference>
<reference evidence="1 2" key="1">
    <citation type="submission" date="2023-09" db="EMBL/GenBank/DDBJ databases">
        <authorList>
            <person name="Rey-Velasco X."/>
        </authorList>
    </citation>
    <scope>NUCLEOTIDE SEQUENCE [LARGE SCALE GENOMIC DNA]</scope>
    <source>
        <strain evidence="1 2">F117</strain>
    </source>
</reference>
<proteinExistence type="predicted"/>
<dbReference type="EMBL" id="JAVRHK010000015">
    <property type="protein sequence ID" value="MDT0678106.1"/>
    <property type="molecule type" value="Genomic_DNA"/>
</dbReference>
<organism evidence="1 2">
    <name type="scientific">Autumnicola musiva</name>
    <dbReference type="NCBI Taxonomy" id="3075589"/>
    <lineage>
        <taxon>Bacteria</taxon>
        <taxon>Pseudomonadati</taxon>
        <taxon>Bacteroidota</taxon>
        <taxon>Flavobacteriia</taxon>
        <taxon>Flavobacteriales</taxon>
        <taxon>Flavobacteriaceae</taxon>
        <taxon>Autumnicola</taxon>
    </lineage>
</organism>